<dbReference type="PANTHER" id="PTHR11533:SF174">
    <property type="entry name" value="PUROMYCIN-SENSITIVE AMINOPEPTIDASE-RELATED"/>
    <property type="match status" value="1"/>
</dbReference>
<dbReference type="InterPro" id="IPR014782">
    <property type="entry name" value="Peptidase_M1_dom"/>
</dbReference>
<keyword evidence="11" id="KW-0482">Metalloprotease</keyword>
<dbReference type="InterPro" id="IPR024571">
    <property type="entry name" value="ERAP1-like_C_dom"/>
</dbReference>
<dbReference type="InterPro" id="IPR027268">
    <property type="entry name" value="Peptidase_M4/M1_CTD_sf"/>
</dbReference>
<keyword evidence="7" id="KW-0645">Protease</keyword>
<keyword evidence="10" id="KW-0862">Zinc</keyword>
<dbReference type="SUPFAM" id="SSF63737">
    <property type="entry name" value="Leukotriene A4 hydrolase N-terminal domain"/>
    <property type="match status" value="1"/>
</dbReference>
<organism evidence="16 17">
    <name type="scientific">Hamadaea flava</name>
    <dbReference type="NCBI Taxonomy" id="1742688"/>
    <lineage>
        <taxon>Bacteria</taxon>
        <taxon>Bacillati</taxon>
        <taxon>Actinomycetota</taxon>
        <taxon>Actinomycetes</taxon>
        <taxon>Micromonosporales</taxon>
        <taxon>Micromonosporaceae</taxon>
        <taxon>Hamadaea</taxon>
    </lineage>
</organism>
<keyword evidence="8" id="KW-0479">Metal-binding</keyword>
<accession>A0ABV8LWK4</accession>
<dbReference type="CDD" id="cd09602">
    <property type="entry name" value="M1_APN"/>
    <property type="match status" value="1"/>
</dbReference>
<dbReference type="EC" id="3.4.11.2" evidence="4"/>
<keyword evidence="9 16" id="KW-0378">Hydrolase</keyword>
<evidence type="ECO:0000256" key="11">
    <source>
        <dbReference type="ARBA" id="ARBA00023049"/>
    </source>
</evidence>
<evidence type="ECO:0000313" key="17">
    <source>
        <dbReference type="Proteomes" id="UP001595816"/>
    </source>
</evidence>
<dbReference type="GO" id="GO:0016285">
    <property type="term" value="F:alanyl aminopeptidase activity"/>
    <property type="evidence" value="ECO:0007669"/>
    <property type="project" value="UniProtKB-EC"/>
</dbReference>
<evidence type="ECO:0000256" key="4">
    <source>
        <dbReference type="ARBA" id="ARBA00012564"/>
    </source>
</evidence>
<evidence type="ECO:0000256" key="9">
    <source>
        <dbReference type="ARBA" id="ARBA00022801"/>
    </source>
</evidence>
<dbReference type="Pfam" id="PF01433">
    <property type="entry name" value="Peptidase_M1"/>
    <property type="match status" value="1"/>
</dbReference>
<gene>
    <name evidence="16" type="primary">pepN</name>
    <name evidence="16" type="ORF">ACFOZ4_29535</name>
</gene>
<feature type="domain" description="Peptidase M1 membrane alanine aminopeptidase" evidence="14">
    <location>
        <begin position="219"/>
        <end position="433"/>
    </location>
</feature>
<name>A0ABV8LWK4_9ACTN</name>
<proteinExistence type="inferred from homology"/>
<keyword evidence="6 16" id="KW-0031">Aminopeptidase</keyword>
<evidence type="ECO:0000313" key="16">
    <source>
        <dbReference type="EMBL" id="MFC4134772.1"/>
    </source>
</evidence>
<evidence type="ECO:0000256" key="10">
    <source>
        <dbReference type="ARBA" id="ARBA00022833"/>
    </source>
</evidence>
<dbReference type="Gene3D" id="2.60.40.1730">
    <property type="entry name" value="tricorn interacting facor f3 domain"/>
    <property type="match status" value="1"/>
</dbReference>
<dbReference type="PRINTS" id="PR00756">
    <property type="entry name" value="ALADIPTASE"/>
</dbReference>
<dbReference type="NCBIfam" id="TIGR02412">
    <property type="entry name" value="pepN_strep_liv"/>
    <property type="match status" value="1"/>
</dbReference>
<feature type="domain" description="ERAP1-like C-terminal" evidence="15">
    <location>
        <begin position="506"/>
        <end position="810"/>
    </location>
</feature>
<comment type="caution">
    <text evidence="16">The sequence shown here is derived from an EMBL/GenBank/DDBJ whole genome shotgun (WGS) entry which is preliminary data.</text>
</comment>
<evidence type="ECO:0000256" key="7">
    <source>
        <dbReference type="ARBA" id="ARBA00022670"/>
    </source>
</evidence>
<dbReference type="Pfam" id="PF11838">
    <property type="entry name" value="ERAP1_C"/>
    <property type="match status" value="1"/>
</dbReference>
<evidence type="ECO:0000256" key="1">
    <source>
        <dbReference type="ARBA" id="ARBA00000098"/>
    </source>
</evidence>
<evidence type="ECO:0000256" key="6">
    <source>
        <dbReference type="ARBA" id="ARBA00022438"/>
    </source>
</evidence>
<evidence type="ECO:0000259" key="15">
    <source>
        <dbReference type="Pfam" id="PF11838"/>
    </source>
</evidence>
<keyword evidence="17" id="KW-1185">Reference proteome</keyword>
<sequence>MASLTYDEAKTRVGVVRDVSYELDFDLTSTESFRTTTVVRFGVDEPGAETFLELRPTRLISATLNGAPLTAYADGRLPLTGLAARNEVVVLAEYAYSHVGEGLHRFVDPADGEAYVYAQPSIAEAPRFMACFDQPDLKAPIIIRATADPSWIVRSNAAGVQTEPGRWEFEQTKPVGTYLITVIGGPYAELRDEHDGIPLALYARKSYTEALAENAPELFELTKQCLDRYHELFGIRLPFGKYEQAFVPEFTWGAMEFPGLVVFRDEYIYRGAVTDTERSRRASIVAHEMAHMWFGDLVTMRWWDDIWLNESFATYMGYRVTAEATRYTDAWADFASERKIWGYGADQRPSTHPVAPVFVADTESAFANFDGISYAKGCAALRQLVAWLGDDAFFAGLRAHFDKHAWGNATLDDLLASLSEASGRDLSGWADKWLRSPQVNTLRPVLTENGFAVEQTAPAAYPTLRPHRIGISWTEPATGVRKRIETGVDGPVTEVAALHGVTMEDVLLNDGDLTFAKVRFARGADLARLLGQLTSPLDRAVVWGAIWDAVRDGEVPAMDFLDLIRSSLAAETHVGVAEHILGFARGIAISRFLPVGQRAAGQAAVNDACEAILAQAAPGDSLQLAAFRTLISGTPAEPVRAWLAGRDLPEGLAVDDEVRWSMLLRLAVLGDLTEAELDAEQSRDGTARGAVEAARCRAARPEAAAKATAFEQIVRDRELSNRMLEAIGQGFWRAEHWELTDEYVERYFTELPASQEWRSGYLLATLGGAAYPVTAAYASTVEQAERMLAQPGLNTQFARAIADSTDDLRRAVRQRNLR</sequence>
<dbReference type="InterPro" id="IPR012778">
    <property type="entry name" value="Pept_M1_aminopeptidase"/>
</dbReference>
<dbReference type="EMBL" id="JBHSAY010000015">
    <property type="protein sequence ID" value="MFC4134772.1"/>
    <property type="molecule type" value="Genomic_DNA"/>
</dbReference>
<evidence type="ECO:0000256" key="5">
    <source>
        <dbReference type="ARBA" id="ARBA00015611"/>
    </source>
</evidence>
<dbReference type="InterPro" id="IPR001930">
    <property type="entry name" value="Peptidase_M1"/>
</dbReference>
<comment type="catalytic activity">
    <reaction evidence="1">
        <text>Release of an N-terminal amino acid, Xaa-|-Yaa- from a peptide, amide or arylamide. Xaa is preferably Ala, but may be most amino acids including Pro (slow action). When a terminal hydrophobic residue is followed by a prolyl residue, the two may be released as an intact Xaa-Pro dipeptide.</text>
        <dbReference type="EC" id="3.4.11.2"/>
    </reaction>
</comment>
<protein>
    <recommendedName>
        <fullName evidence="5">Aminopeptidase N</fullName>
        <ecNumber evidence="4">3.4.11.2</ecNumber>
    </recommendedName>
    <alternativeName>
        <fullName evidence="12">Alanine aminopeptidase</fullName>
    </alternativeName>
    <alternativeName>
        <fullName evidence="13">Lysyl aminopeptidase</fullName>
    </alternativeName>
</protein>
<dbReference type="RefSeq" id="WP_253761087.1">
    <property type="nucleotide sequence ID" value="NZ_JAMZDZ010000001.1"/>
</dbReference>
<evidence type="ECO:0000259" key="14">
    <source>
        <dbReference type="Pfam" id="PF01433"/>
    </source>
</evidence>
<dbReference type="Gene3D" id="1.10.390.10">
    <property type="entry name" value="Neutral Protease Domain 2"/>
    <property type="match status" value="1"/>
</dbReference>
<dbReference type="InterPro" id="IPR050344">
    <property type="entry name" value="Peptidase_M1_aminopeptidases"/>
</dbReference>
<reference evidence="17" key="1">
    <citation type="journal article" date="2019" name="Int. J. Syst. Evol. Microbiol.">
        <title>The Global Catalogue of Microorganisms (GCM) 10K type strain sequencing project: providing services to taxonomists for standard genome sequencing and annotation.</title>
        <authorList>
            <consortium name="The Broad Institute Genomics Platform"/>
            <consortium name="The Broad Institute Genome Sequencing Center for Infectious Disease"/>
            <person name="Wu L."/>
            <person name="Ma J."/>
        </authorList>
    </citation>
    <scope>NUCLEOTIDE SEQUENCE [LARGE SCALE GENOMIC DNA]</scope>
    <source>
        <strain evidence="17">CGMCC 4.7289</strain>
    </source>
</reference>
<evidence type="ECO:0000256" key="2">
    <source>
        <dbReference type="ARBA" id="ARBA00001947"/>
    </source>
</evidence>
<comment type="similarity">
    <text evidence="3">Belongs to the peptidase M1 family.</text>
</comment>
<dbReference type="Proteomes" id="UP001595816">
    <property type="component" value="Unassembled WGS sequence"/>
</dbReference>
<dbReference type="SUPFAM" id="SSF55486">
    <property type="entry name" value="Metalloproteases ('zincins'), catalytic domain"/>
    <property type="match status" value="1"/>
</dbReference>
<comment type="cofactor">
    <cofactor evidence="2">
        <name>Zn(2+)</name>
        <dbReference type="ChEBI" id="CHEBI:29105"/>
    </cofactor>
</comment>
<evidence type="ECO:0000256" key="12">
    <source>
        <dbReference type="ARBA" id="ARBA00029811"/>
    </source>
</evidence>
<evidence type="ECO:0000256" key="13">
    <source>
        <dbReference type="ARBA" id="ARBA00031533"/>
    </source>
</evidence>
<evidence type="ECO:0000256" key="3">
    <source>
        <dbReference type="ARBA" id="ARBA00010136"/>
    </source>
</evidence>
<evidence type="ECO:0000256" key="8">
    <source>
        <dbReference type="ARBA" id="ARBA00022723"/>
    </source>
</evidence>
<dbReference type="InterPro" id="IPR042097">
    <property type="entry name" value="Aminopeptidase_N-like_N_sf"/>
</dbReference>
<dbReference type="PANTHER" id="PTHR11533">
    <property type="entry name" value="PROTEASE M1 ZINC METALLOPROTEASE"/>
    <property type="match status" value="1"/>
</dbReference>